<comment type="caution">
    <text evidence="2">The sequence shown here is derived from an EMBL/GenBank/DDBJ whole genome shotgun (WGS) entry which is preliminary data.</text>
</comment>
<dbReference type="RefSeq" id="WP_057859862.1">
    <property type="nucleotide sequence ID" value="NZ_LLYB01000081.1"/>
</dbReference>
<gene>
    <name evidence="2" type="ORF">CQ14_07075</name>
</gene>
<reference evidence="2 3" key="1">
    <citation type="submission" date="2014-03" db="EMBL/GenBank/DDBJ databases">
        <title>Bradyrhizobium valentinum sp. nov., isolated from effective nodules of Lupinus mariae-josephae, a lupine endemic of basic-lime soils in Eastern Spain.</title>
        <authorList>
            <person name="Duran D."/>
            <person name="Rey L."/>
            <person name="Navarro A."/>
            <person name="Busquets A."/>
            <person name="Imperial J."/>
            <person name="Ruiz-Argueso T."/>
        </authorList>
    </citation>
    <scope>NUCLEOTIDE SEQUENCE [LARGE SCALE GENOMIC DNA]</scope>
    <source>
        <strain evidence="2 3">CCBAU 23086</strain>
    </source>
</reference>
<evidence type="ECO:0000313" key="2">
    <source>
        <dbReference type="EMBL" id="KRR21403.1"/>
    </source>
</evidence>
<dbReference type="OrthoDB" id="8255928at2"/>
<feature type="transmembrane region" description="Helical" evidence="1">
    <location>
        <begin position="189"/>
        <end position="214"/>
    </location>
</feature>
<proteinExistence type="predicted"/>
<name>A0A0R3MN03_9BRAD</name>
<sequence>MDAGDYRKSADALGGILADVTTRSHFENICSEAVHYELQAQFGDDYKNSGLYGFLLKKMAKAASDYVLSKNIGPRDFEDNLNEALGIVRSLRYAFVRDGSDNPSPNFWDNTANPIHKIRAKQVPYIDRSGLECAVDDYLALPYRSQALDRFLVRALIAVELYAFGDEMLNEKPLFGFPARSPLKQSHVLLGYLRALLLNAVLLGGIAALALWAASKGWIGETAAGWTTGICVALFVLLSALSTFGLPFAWRRQIKARREVSKLLLAMNTIYSELKSDGPISAQYIRDRSSSAAQDGVVWPAPLFAMLDDIIARTGRF</sequence>
<dbReference type="EMBL" id="LLYB01000081">
    <property type="protein sequence ID" value="KRR21403.1"/>
    <property type="molecule type" value="Genomic_DNA"/>
</dbReference>
<dbReference type="Proteomes" id="UP000051660">
    <property type="component" value="Unassembled WGS sequence"/>
</dbReference>
<protein>
    <submittedName>
        <fullName evidence="2">Uncharacterized protein</fullName>
    </submittedName>
</protein>
<feature type="transmembrane region" description="Helical" evidence="1">
    <location>
        <begin position="226"/>
        <end position="250"/>
    </location>
</feature>
<evidence type="ECO:0000313" key="3">
    <source>
        <dbReference type="Proteomes" id="UP000051660"/>
    </source>
</evidence>
<organism evidence="2 3">
    <name type="scientific">Bradyrhizobium lablabi</name>
    <dbReference type="NCBI Taxonomy" id="722472"/>
    <lineage>
        <taxon>Bacteria</taxon>
        <taxon>Pseudomonadati</taxon>
        <taxon>Pseudomonadota</taxon>
        <taxon>Alphaproteobacteria</taxon>
        <taxon>Hyphomicrobiales</taxon>
        <taxon>Nitrobacteraceae</taxon>
        <taxon>Bradyrhizobium</taxon>
    </lineage>
</organism>
<keyword evidence="1" id="KW-0812">Transmembrane</keyword>
<keyword evidence="1" id="KW-0472">Membrane</keyword>
<accession>A0A0R3MN03</accession>
<evidence type="ECO:0000256" key="1">
    <source>
        <dbReference type="SAM" id="Phobius"/>
    </source>
</evidence>
<keyword evidence="1" id="KW-1133">Transmembrane helix</keyword>
<dbReference type="AlphaFoldDB" id="A0A0R3MN03"/>